<dbReference type="Proteomes" id="UP000299102">
    <property type="component" value="Unassembled WGS sequence"/>
</dbReference>
<evidence type="ECO:0000256" key="1">
    <source>
        <dbReference type="SAM" id="MobiDB-lite"/>
    </source>
</evidence>
<comment type="caution">
    <text evidence="2">The sequence shown here is derived from an EMBL/GenBank/DDBJ whole genome shotgun (WGS) entry which is preliminary data.</text>
</comment>
<evidence type="ECO:0000313" key="3">
    <source>
        <dbReference type="Proteomes" id="UP000299102"/>
    </source>
</evidence>
<sequence length="153" mass="16817">MHFPASVWGEWSVQIAATGRRLPRARAGRRRGAAEARAARTGAGGAAPALITAASANHRRHAPGTPRAVSLISNTVHHGRRDGRTQRGRRHRPRRYVRVGNGCTLDRRAPESGQTSARRLMRPSAARRRAARYVTLVLRALSMAAARPQWELL</sequence>
<keyword evidence="3" id="KW-1185">Reference proteome</keyword>
<feature type="compositionally biased region" description="Basic residues" evidence="1">
    <location>
        <begin position="21"/>
        <end position="31"/>
    </location>
</feature>
<accession>A0A4C1YKL0</accession>
<gene>
    <name evidence="2" type="ORF">EVAR_43516_1</name>
</gene>
<feature type="compositionally biased region" description="Basic residues" evidence="1">
    <location>
        <begin position="77"/>
        <end position="93"/>
    </location>
</feature>
<proteinExistence type="predicted"/>
<feature type="region of interest" description="Disordered" evidence="1">
    <location>
        <begin position="74"/>
        <end position="93"/>
    </location>
</feature>
<dbReference type="EMBL" id="BGZK01001254">
    <property type="protein sequence ID" value="GBP75610.1"/>
    <property type="molecule type" value="Genomic_DNA"/>
</dbReference>
<evidence type="ECO:0000313" key="2">
    <source>
        <dbReference type="EMBL" id="GBP75610.1"/>
    </source>
</evidence>
<protein>
    <submittedName>
        <fullName evidence="2">Uncharacterized protein</fullName>
    </submittedName>
</protein>
<feature type="region of interest" description="Disordered" evidence="1">
    <location>
        <begin position="104"/>
        <end position="123"/>
    </location>
</feature>
<organism evidence="2 3">
    <name type="scientific">Eumeta variegata</name>
    <name type="common">Bagworm moth</name>
    <name type="synonym">Eumeta japonica</name>
    <dbReference type="NCBI Taxonomy" id="151549"/>
    <lineage>
        <taxon>Eukaryota</taxon>
        <taxon>Metazoa</taxon>
        <taxon>Ecdysozoa</taxon>
        <taxon>Arthropoda</taxon>
        <taxon>Hexapoda</taxon>
        <taxon>Insecta</taxon>
        <taxon>Pterygota</taxon>
        <taxon>Neoptera</taxon>
        <taxon>Endopterygota</taxon>
        <taxon>Lepidoptera</taxon>
        <taxon>Glossata</taxon>
        <taxon>Ditrysia</taxon>
        <taxon>Tineoidea</taxon>
        <taxon>Psychidae</taxon>
        <taxon>Oiketicinae</taxon>
        <taxon>Eumeta</taxon>
    </lineage>
</organism>
<reference evidence="2 3" key="1">
    <citation type="journal article" date="2019" name="Commun. Biol.">
        <title>The bagworm genome reveals a unique fibroin gene that provides high tensile strength.</title>
        <authorList>
            <person name="Kono N."/>
            <person name="Nakamura H."/>
            <person name="Ohtoshi R."/>
            <person name="Tomita M."/>
            <person name="Numata K."/>
            <person name="Arakawa K."/>
        </authorList>
    </citation>
    <scope>NUCLEOTIDE SEQUENCE [LARGE SCALE GENOMIC DNA]</scope>
</reference>
<feature type="region of interest" description="Disordered" evidence="1">
    <location>
        <begin position="20"/>
        <end position="44"/>
    </location>
</feature>
<dbReference type="AlphaFoldDB" id="A0A4C1YKL0"/>
<name>A0A4C1YKL0_EUMVA</name>